<dbReference type="InterPro" id="IPR022134">
    <property type="entry name" value="DUF3667"/>
</dbReference>
<evidence type="ECO:0000313" key="3">
    <source>
        <dbReference type="Proteomes" id="UP001172082"/>
    </source>
</evidence>
<comment type="caution">
    <text evidence="2">The sequence shown here is derived from an EMBL/GenBank/DDBJ whole genome shotgun (WGS) entry which is preliminary data.</text>
</comment>
<dbReference type="EMBL" id="JAUJEA010000006">
    <property type="protein sequence ID" value="MDN5203168.1"/>
    <property type="molecule type" value="Genomic_DNA"/>
</dbReference>
<evidence type="ECO:0000313" key="2">
    <source>
        <dbReference type="EMBL" id="MDN5203168.1"/>
    </source>
</evidence>
<dbReference type="RefSeq" id="WP_346753190.1">
    <property type="nucleotide sequence ID" value="NZ_JAUJEA010000006.1"/>
</dbReference>
<accession>A0ABT8KSK4</accession>
<evidence type="ECO:0000256" key="1">
    <source>
        <dbReference type="SAM" id="Phobius"/>
    </source>
</evidence>
<keyword evidence="1" id="KW-0812">Transmembrane</keyword>
<organism evidence="2 3">
    <name type="scientific">Splendidivirga corallicola</name>
    <dbReference type="NCBI Taxonomy" id="3051826"/>
    <lineage>
        <taxon>Bacteria</taxon>
        <taxon>Pseudomonadati</taxon>
        <taxon>Bacteroidota</taxon>
        <taxon>Cytophagia</taxon>
        <taxon>Cytophagales</taxon>
        <taxon>Splendidivirgaceae</taxon>
        <taxon>Splendidivirga</taxon>
    </lineage>
</organism>
<keyword evidence="1" id="KW-1133">Transmembrane helix</keyword>
<feature type="transmembrane region" description="Helical" evidence="1">
    <location>
        <begin position="283"/>
        <end position="302"/>
    </location>
</feature>
<proteinExistence type="predicted"/>
<protein>
    <submittedName>
        <fullName evidence="2">DUF3667 domain-containing protein</fullName>
    </submittedName>
</protein>
<name>A0ABT8KSK4_9BACT</name>
<reference evidence="2" key="1">
    <citation type="submission" date="2023-06" db="EMBL/GenBank/DDBJ databases">
        <title>Genomic of Parafulvivirga corallium.</title>
        <authorList>
            <person name="Wang G."/>
        </authorList>
    </citation>
    <scope>NUCLEOTIDE SEQUENCE</scope>
    <source>
        <strain evidence="2">BMA10</strain>
    </source>
</reference>
<feature type="transmembrane region" description="Helical" evidence="1">
    <location>
        <begin position="344"/>
        <end position="366"/>
    </location>
</feature>
<feature type="transmembrane region" description="Helical" evidence="1">
    <location>
        <begin position="378"/>
        <end position="399"/>
    </location>
</feature>
<sequence length="405" mass="47332">MRIRRKSNGCMNCGHTLDSIYNYCPSCGQENNDNNISFGTLIKDFFTNYFAFDSKFARSVLPFFFKPGFLTNKYNEGKRVSYVHPVRLYFIVSLFFFFIFSLASKKVIEEQISNAKEIKNAIQLNSITGLDEETRKKISDALDSNTIDDINDDLENGNIEELVDLLDEKSKEKLLKVLDSTEVKQLNLNLKELTLNSLDTLNNQVDKWVNDPTIASLTKEKKTENNWNRIERLKENDDLSDAMIYDSLDLEDTSNFERYFWNQYIRTRRSDERLLTNYFLKNLPLMMLLLLPIFAFVLKVLYLRRKVLYIKHLIHALHLHSLAYIIYGTSILLMMYLFKDDDSTGWVSFITFVLVSTYSYVSFLKVYGQGWFKTLVKFNLLGFMYINLLGLSVVIEVFISGHDLE</sequence>
<keyword evidence="3" id="KW-1185">Reference proteome</keyword>
<feature type="transmembrane region" description="Helical" evidence="1">
    <location>
        <begin position="314"/>
        <end position="338"/>
    </location>
</feature>
<keyword evidence="1" id="KW-0472">Membrane</keyword>
<dbReference type="Proteomes" id="UP001172082">
    <property type="component" value="Unassembled WGS sequence"/>
</dbReference>
<gene>
    <name evidence="2" type="ORF">QQ008_17395</name>
</gene>
<dbReference type="Pfam" id="PF12412">
    <property type="entry name" value="DUF3667"/>
    <property type="match status" value="1"/>
</dbReference>
<feature type="transmembrane region" description="Helical" evidence="1">
    <location>
        <begin position="86"/>
        <end position="103"/>
    </location>
</feature>